<dbReference type="InterPro" id="IPR003961">
    <property type="entry name" value="FN3_dom"/>
</dbReference>
<dbReference type="InterPro" id="IPR013783">
    <property type="entry name" value="Ig-like_fold"/>
</dbReference>
<dbReference type="InterPro" id="IPR036116">
    <property type="entry name" value="FN3_sf"/>
</dbReference>
<feature type="compositionally biased region" description="Low complexity" evidence="2">
    <location>
        <begin position="199"/>
        <end position="217"/>
    </location>
</feature>
<accession>F2U4K8</accession>
<dbReference type="InterPro" id="IPR050964">
    <property type="entry name" value="Striated_Muscle_Regulatory"/>
</dbReference>
<feature type="compositionally biased region" description="Basic and acidic residues" evidence="2">
    <location>
        <begin position="1"/>
        <end position="13"/>
    </location>
</feature>
<evidence type="ECO:0000259" key="4">
    <source>
        <dbReference type="PROSITE" id="PS50853"/>
    </source>
</evidence>
<feature type="domain" description="Fibronectin type-III" evidence="4">
    <location>
        <begin position="314"/>
        <end position="407"/>
    </location>
</feature>
<sequence>MDQQREQQGERTRQQQQQQQQQQPQQPQSTQGHHHHHHVHPHHQHHHQHQRHVHQHRVQGRLMFAALPNDTFQPVVVQGNVIPASITDKRSGQTYPLISKEEKDKREAKIQEERHLQELVLEEPLQVKDITKTSADVVWTGFKGANEHTEVHVEVAQGTAKLKEVGKTKSNHYKLEKLKAGKQYQVRLVPYHKGKRGNPTPTTSFTASTSAPSAMPPVMLGNRQPRALGLKWGKPADSGGLPVDAYTVFWDKGDADMSEDDFVQVYTGQGHSCKVKDLERAHVYRFVVECSNADGTSPRSPVAAIATSVDKPSAPGDITLVRAGVDFLTIRWGAADGNGAPIEHYTLQMDDPSTGYGFLPKYTSTDLQHTIKGLDKDAAYSFRVFATNKGDKAGPFSAIATFKTKPRAPPPPSAPTRVGKVQATAFKVSWKPPPDPEDPVVRFTLEMDQGQRPPKPTKSGQVKVTPRGLKVVYTGEEPSFTATNLQPGHVYSLRCCCVGEGGQGVFSKLATVTTLPELPQPPSLYEPIESTSTCLHIGWRPPPQGKDGGEQPAEYEVVQVGPFMGTAVDAVTVMVMDTTMGDPPDDLFADETSGGGGGGAADKKNQKRGNARTKSNSSHDGDHGGGGGKKKNQGGSGGGDKGDGHTGDVPDSSNDKAAPGGDGRSGGGGGVQWQPLCRETTRRSAFAVVQPGEIHAFRARCRNRRGWSAWSEPLVLEARAMPPEPPSNLTAESSKATTATLTFSAGFENGSPVTKFRVRYAVAGNDDNNDGDGGGGGDDDEQQLKWLTASTTRERVELKGLTPNTPYVATVEATNAIGWSRPSVALRWRTETTTPPPPPLPLVEAVTTHSIALRVLPLSRPDMPLLDYRVEGNGEEKVLASSDVATSAHGDAATPVSPGGAVVVFDGLRPDKRYRFRVRARNHVGFGSFSSYVEGRTRNTPPPPPALIAEEVQPTSIKLAWTHADNNVVRTRLYMKPGHDKDFKEVKNVRGRSHKFNRLQTGVEFHFKAQAMNEEGWGECSDVLRVRTDTSAGRRPAPIRISRLSDDTMVVRVEEQRGETTEVLIKTPAATAGAAAAAPTQVKKKKIKKKPGHDDGGGDGDGAGGPRVRCLFRGADEPRDEDEEDVLDDDTMGLRAIPLSTRPTLVCSSREAGRAIMHVPAGTKQGPHGSVAVDVVVRFAGSSKRELWQVERVVFGQERQQRMEDELAAAAAAKKHEEEEQQRVERMRRQEKEERERKKAVAPTYKPELMGVFKAKAKKKRPFLDERGVMVASVLIALAAIIIIILLK</sequence>
<feature type="domain" description="Fibronectin type-III" evidence="4">
    <location>
        <begin position="411"/>
        <end position="517"/>
    </location>
</feature>
<evidence type="ECO:0000256" key="2">
    <source>
        <dbReference type="SAM" id="MobiDB-lite"/>
    </source>
</evidence>
<keyword evidence="3" id="KW-1133">Transmembrane helix</keyword>
<dbReference type="EMBL" id="GL832961">
    <property type="protein sequence ID" value="EGD82574.1"/>
    <property type="molecule type" value="Genomic_DNA"/>
</dbReference>
<feature type="compositionally biased region" description="Basic residues" evidence="2">
    <location>
        <begin position="1082"/>
        <end position="1091"/>
    </location>
</feature>
<dbReference type="Gene3D" id="2.60.40.10">
    <property type="entry name" value="Immunoglobulins"/>
    <property type="match status" value="8"/>
</dbReference>
<feature type="compositionally biased region" description="Basic residues" evidence="2">
    <location>
        <begin position="32"/>
        <end position="57"/>
    </location>
</feature>
<evidence type="ECO:0000256" key="1">
    <source>
        <dbReference type="ARBA" id="ARBA00022737"/>
    </source>
</evidence>
<feature type="region of interest" description="Disordered" evidence="2">
    <location>
        <begin position="1070"/>
        <end position="1126"/>
    </location>
</feature>
<feature type="transmembrane region" description="Helical" evidence="3">
    <location>
        <begin position="1268"/>
        <end position="1287"/>
    </location>
</feature>
<feature type="region of interest" description="Disordered" evidence="2">
    <location>
        <begin position="192"/>
        <end position="217"/>
    </location>
</feature>
<feature type="domain" description="Fibronectin type-III" evidence="4">
    <location>
        <begin position="121"/>
        <end position="210"/>
    </location>
</feature>
<dbReference type="FunCoup" id="F2U4K8">
    <property type="interactions" value="1377"/>
</dbReference>
<dbReference type="KEGG" id="sre:PTSG_03226"/>
<feature type="domain" description="Fibronectin type-III" evidence="4">
    <location>
        <begin position="838"/>
        <end position="943"/>
    </location>
</feature>
<feature type="region of interest" description="Disordered" evidence="2">
    <location>
        <begin position="582"/>
        <end position="674"/>
    </location>
</feature>
<feature type="region of interest" description="Disordered" evidence="2">
    <location>
        <begin position="1"/>
        <end position="57"/>
    </location>
</feature>
<dbReference type="RefSeq" id="XP_004995810.1">
    <property type="nucleotide sequence ID" value="XM_004995753.1"/>
</dbReference>
<dbReference type="InParanoid" id="F2U4K8"/>
<feature type="domain" description="Fibronectin type-III" evidence="4">
    <location>
        <begin position="211"/>
        <end position="310"/>
    </location>
</feature>
<proteinExistence type="predicted"/>
<dbReference type="SMART" id="SM00060">
    <property type="entry name" value="FN3"/>
    <property type="match status" value="8"/>
</dbReference>
<dbReference type="PROSITE" id="PS50853">
    <property type="entry name" value="FN3"/>
    <property type="match status" value="7"/>
</dbReference>
<feature type="compositionally biased region" description="Basic and acidic residues" evidence="2">
    <location>
        <begin position="1214"/>
        <end position="1239"/>
    </location>
</feature>
<dbReference type="OrthoDB" id="443915at2759"/>
<dbReference type="STRING" id="946362.F2U4K8"/>
<name>F2U4K8_SALR5</name>
<dbReference type="SUPFAM" id="SSF49265">
    <property type="entry name" value="Fibronectin type III"/>
    <property type="match status" value="5"/>
</dbReference>
<keyword evidence="3" id="KW-0472">Membrane</keyword>
<dbReference type="PANTHER" id="PTHR13817:SF73">
    <property type="entry name" value="FIBRONECTIN TYPE-III DOMAIN-CONTAINING PROTEIN"/>
    <property type="match status" value="1"/>
</dbReference>
<dbReference type="PANTHER" id="PTHR13817">
    <property type="entry name" value="TITIN"/>
    <property type="match status" value="1"/>
</dbReference>
<feature type="compositionally biased region" description="Low complexity" evidence="2">
    <location>
        <begin position="14"/>
        <end position="31"/>
    </location>
</feature>
<feature type="compositionally biased region" description="Low complexity" evidence="2">
    <location>
        <begin position="1070"/>
        <end position="1080"/>
    </location>
</feature>
<reference evidence="5" key="1">
    <citation type="submission" date="2009-08" db="EMBL/GenBank/DDBJ databases">
        <title>Annotation of Salpingoeca rosetta.</title>
        <authorList>
            <consortium name="The Broad Institute Genome Sequencing Platform"/>
            <person name="Russ C."/>
            <person name="Cuomo C."/>
            <person name="Burger G."/>
            <person name="Gray M.W."/>
            <person name="Holland P.W.H."/>
            <person name="King N."/>
            <person name="Lang F.B.F."/>
            <person name="Roger A.J."/>
            <person name="Ruiz-Trillo I."/>
            <person name="Young S.K."/>
            <person name="Zeng Q."/>
            <person name="Gargeya S."/>
            <person name="Alvarado L."/>
            <person name="Berlin A."/>
            <person name="Chapman S.B."/>
            <person name="Chen Z."/>
            <person name="Freedman E."/>
            <person name="Gellesch M."/>
            <person name="Goldberg J."/>
            <person name="Griggs A."/>
            <person name="Gujja S."/>
            <person name="Heilman E."/>
            <person name="Heiman D."/>
            <person name="Howarth C."/>
            <person name="Mehta T."/>
            <person name="Neiman D."/>
            <person name="Pearson M."/>
            <person name="Roberts A."/>
            <person name="Saif S."/>
            <person name="Shea T."/>
            <person name="Shenoy N."/>
            <person name="Sisk P."/>
            <person name="Stolte C."/>
            <person name="Sykes S."/>
            <person name="White J."/>
            <person name="Yandava C."/>
            <person name="Haas B."/>
            <person name="Nusbaum C."/>
            <person name="Birren B."/>
        </authorList>
    </citation>
    <scope>NUCLEOTIDE SEQUENCE [LARGE SCALE GENOMIC DNA]</scope>
    <source>
        <strain evidence="5">ATCC 50818</strain>
    </source>
</reference>
<dbReference type="Pfam" id="PF00041">
    <property type="entry name" value="fn3"/>
    <property type="match status" value="5"/>
</dbReference>
<keyword evidence="6" id="KW-1185">Reference proteome</keyword>
<feature type="compositionally biased region" description="Gly residues" evidence="2">
    <location>
        <begin position="660"/>
        <end position="671"/>
    </location>
</feature>
<evidence type="ECO:0000313" key="5">
    <source>
        <dbReference type="EMBL" id="EGD82574.1"/>
    </source>
</evidence>
<organism evidence="6">
    <name type="scientific">Salpingoeca rosetta (strain ATCC 50818 / BSB-021)</name>
    <dbReference type="NCBI Taxonomy" id="946362"/>
    <lineage>
        <taxon>Eukaryota</taxon>
        <taxon>Choanoflagellata</taxon>
        <taxon>Craspedida</taxon>
        <taxon>Salpingoecidae</taxon>
        <taxon>Salpingoeca</taxon>
    </lineage>
</organism>
<gene>
    <name evidence="5" type="ORF">PTSG_03226</name>
</gene>
<dbReference type="eggNOG" id="ENOG502QRT8">
    <property type="taxonomic scope" value="Eukaryota"/>
</dbReference>
<dbReference type="Proteomes" id="UP000007799">
    <property type="component" value="Unassembled WGS sequence"/>
</dbReference>
<dbReference type="CDD" id="cd00063">
    <property type="entry name" value="FN3"/>
    <property type="match status" value="7"/>
</dbReference>
<feature type="domain" description="Fibronectin type-III" evidence="4">
    <location>
        <begin position="944"/>
        <end position="1031"/>
    </location>
</feature>
<keyword evidence="3" id="KW-0812">Transmembrane</keyword>
<protein>
    <recommendedName>
        <fullName evidence="4">Fibronectin type-III domain-containing protein</fullName>
    </recommendedName>
</protein>
<feature type="domain" description="Fibronectin type-III" evidence="4">
    <location>
        <begin position="725"/>
        <end position="837"/>
    </location>
</feature>
<dbReference type="OMA" id="NACEIAW"/>
<evidence type="ECO:0000256" key="3">
    <source>
        <dbReference type="SAM" id="Phobius"/>
    </source>
</evidence>
<dbReference type="PRINTS" id="PR00014">
    <property type="entry name" value="FNTYPEIII"/>
</dbReference>
<evidence type="ECO:0000313" key="6">
    <source>
        <dbReference type="Proteomes" id="UP000007799"/>
    </source>
</evidence>
<dbReference type="GeneID" id="16076397"/>
<keyword evidence="1" id="KW-0677">Repeat</keyword>
<feature type="region of interest" description="Disordered" evidence="2">
    <location>
        <begin position="1213"/>
        <end position="1241"/>
    </location>
</feature>